<name>A0ABT4PJE5_9BACT</name>
<organism evidence="8 9">
    <name type="scientific">Phocaeicola acetigenes</name>
    <dbReference type="NCBI Taxonomy" id="3016083"/>
    <lineage>
        <taxon>Bacteria</taxon>
        <taxon>Pseudomonadati</taxon>
        <taxon>Bacteroidota</taxon>
        <taxon>Bacteroidia</taxon>
        <taxon>Bacteroidales</taxon>
        <taxon>Bacteroidaceae</taxon>
        <taxon>Phocaeicola</taxon>
    </lineage>
</organism>
<dbReference type="PANTHER" id="PTHR10030:SF37">
    <property type="entry name" value="ALPHA-L-FUCOSIDASE-RELATED"/>
    <property type="match status" value="1"/>
</dbReference>
<evidence type="ECO:0000313" key="9">
    <source>
        <dbReference type="Proteomes" id="UP001141933"/>
    </source>
</evidence>
<evidence type="ECO:0000256" key="5">
    <source>
        <dbReference type="ARBA" id="ARBA00022801"/>
    </source>
</evidence>
<dbReference type="PIRSF" id="PIRSF001092">
    <property type="entry name" value="Alpha-L-fucosidase"/>
    <property type="match status" value="1"/>
</dbReference>
<gene>
    <name evidence="8" type="ORF">O6P32_10745</name>
</gene>
<evidence type="ECO:0000256" key="1">
    <source>
        <dbReference type="ARBA" id="ARBA00004071"/>
    </source>
</evidence>
<dbReference type="Gene3D" id="3.20.20.80">
    <property type="entry name" value="Glycosidases"/>
    <property type="match status" value="1"/>
</dbReference>
<dbReference type="Pfam" id="PF01120">
    <property type="entry name" value="Alpha_L_fucos"/>
    <property type="match status" value="1"/>
</dbReference>
<evidence type="ECO:0000256" key="3">
    <source>
        <dbReference type="ARBA" id="ARBA00012662"/>
    </source>
</evidence>
<feature type="domain" description="Glycoside hydrolase family 29 N-terminal" evidence="7">
    <location>
        <begin position="14"/>
        <end position="344"/>
    </location>
</feature>
<dbReference type="PRINTS" id="PR00741">
    <property type="entry name" value="GLHYDRLASE29"/>
</dbReference>
<keyword evidence="4" id="KW-0732">Signal</keyword>
<comment type="similarity">
    <text evidence="2">Belongs to the glycosyl hydrolase 29 family.</text>
</comment>
<evidence type="ECO:0000256" key="2">
    <source>
        <dbReference type="ARBA" id="ARBA00007951"/>
    </source>
</evidence>
<keyword evidence="9" id="KW-1185">Reference proteome</keyword>
<dbReference type="PANTHER" id="PTHR10030">
    <property type="entry name" value="ALPHA-L-FUCOSIDASE"/>
    <property type="match status" value="1"/>
</dbReference>
<dbReference type="EMBL" id="JAPZVM010000009">
    <property type="protein sequence ID" value="MCZ8373177.1"/>
    <property type="molecule type" value="Genomic_DNA"/>
</dbReference>
<sequence>MCLGTFLGVSSLFAQNESAVYQPAPENLQAREVFKDNKFGIFLHWGIYSMFGQGEWYMQNENIDCHEYAKAASGFYPAKFNAHDWVAAIKDAGAKYICITTRHHDGFSMFDTRYSDYDIVDATPFKRDILKELADECHKQGIKLHLYYSHLDWTREDYYPLGRTGHGTGRTGHGEWKTYYQFMNNQLTELLTNYGEIGAIWFDGWWDHDIHPDFDWGLDEQYALIHRLQPACLIGNNHHQTPFEGEDFQMFERDLPGENKAGLSGQAIGSLPLETCETMNGMWGYRVKDQNYKSVPTLIRLLVRAAGKGANLLMNIGPQPNGELPAVAVERLKGMGEWMKKYGETVYGTEAGDVMTADWGTTTRKGNTLYVHILSDKMPKLITLPLNDKVTDAYLFDSGEKVSRETVKGGIVLHTASLTPDTDRIVVLKLK</sequence>
<evidence type="ECO:0000256" key="6">
    <source>
        <dbReference type="ARBA" id="ARBA00023295"/>
    </source>
</evidence>
<dbReference type="InterPro" id="IPR057739">
    <property type="entry name" value="Glyco_hydro_29_N"/>
</dbReference>
<reference evidence="8" key="1">
    <citation type="submission" date="2022-12" db="EMBL/GenBank/DDBJ databases">
        <title>Phocaeicola acetigenes sp. nov., isolated feces from a healthy human.</title>
        <authorList>
            <person name="Do H."/>
            <person name="Ha Y.B."/>
            <person name="Kim J.-S."/>
            <person name="Suh M.K."/>
            <person name="Kim H.S."/>
            <person name="Lee J.-S."/>
        </authorList>
    </citation>
    <scope>NUCLEOTIDE SEQUENCE</scope>
    <source>
        <strain evidence="8">KGMB11183</strain>
    </source>
</reference>
<comment type="caution">
    <text evidence="8">The sequence shown here is derived from an EMBL/GenBank/DDBJ whole genome shotgun (WGS) entry which is preliminary data.</text>
</comment>
<keyword evidence="6" id="KW-0326">Glycosidase</keyword>
<evidence type="ECO:0000256" key="4">
    <source>
        <dbReference type="ARBA" id="ARBA00022729"/>
    </source>
</evidence>
<dbReference type="SMART" id="SM00812">
    <property type="entry name" value="Alpha_L_fucos"/>
    <property type="match status" value="1"/>
</dbReference>
<protein>
    <recommendedName>
        <fullName evidence="3">alpha-L-fucosidase</fullName>
        <ecNumber evidence="3">3.2.1.51</ecNumber>
    </recommendedName>
</protein>
<dbReference type="SUPFAM" id="SSF51445">
    <property type="entry name" value="(Trans)glycosidases"/>
    <property type="match status" value="1"/>
</dbReference>
<dbReference type="Proteomes" id="UP001141933">
    <property type="component" value="Unassembled WGS sequence"/>
</dbReference>
<evidence type="ECO:0000313" key="8">
    <source>
        <dbReference type="EMBL" id="MCZ8373177.1"/>
    </source>
</evidence>
<dbReference type="EC" id="3.2.1.51" evidence="3"/>
<keyword evidence="5" id="KW-0378">Hydrolase</keyword>
<dbReference type="InterPro" id="IPR017853">
    <property type="entry name" value="GH"/>
</dbReference>
<dbReference type="InterPro" id="IPR016286">
    <property type="entry name" value="FUC_metazoa-typ"/>
</dbReference>
<accession>A0ABT4PJE5</accession>
<proteinExistence type="inferred from homology"/>
<evidence type="ECO:0000259" key="7">
    <source>
        <dbReference type="Pfam" id="PF01120"/>
    </source>
</evidence>
<dbReference type="InterPro" id="IPR000933">
    <property type="entry name" value="Glyco_hydro_29"/>
</dbReference>
<comment type="function">
    <text evidence="1">Alpha-L-fucosidase is responsible for hydrolyzing the alpha-1,6-linked fucose joined to the reducing-end N-acetylglucosamine of the carbohydrate moieties of glycoproteins.</text>
</comment>